<dbReference type="InterPro" id="IPR002645">
    <property type="entry name" value="STAS_dom"/>
</dbReference>
<organism evidence="4 5">
    <name type="scientific">Anaerovirgula multivorans</name>
    <dbReference type="NCBI Taxonomy" id="312168"/>
    <lineage>
        <taxon>Bacteria</taxon>
        <taxon>Bacillati</taxon>
        <taxon>Bacillota</taxon>
        <taxon>Clostridia</taxon>
        <taxon>Peptostreptococcales</taxon>
        <taxon>Natronincolaceae</taxon>
        <taxon>Anaerovirgula</taxon>
    </lineage>
</organism>
<dbReference type="Pfam" id="PF01740">
    <property type="entry name" value="STAS"/>
    <property type="match status" value="1"/>
</dbReference>
<protein>
    <recommendedName>
        <fullName evidence="2">Anti-sigma factor antagonist</fullName>
    </recommendedName>
</protein>
<gene>
    <name evidence="4" type="ORF">SAMN05446037_1012128</name>
</gene>
<reference evidence="4 5" key="1">
    <citation type="submission" date="2017-06" db="EMBL/GenBank/DDBJ databases">
        <authorList>
            <person name="Kim H.J."/>
            <person name="Triplett B.A."/>
        </authorList>
    </citation>
    <scope>NUCLEOTIDE SEQUENCE [LARGE SCALE GENOMIC DNA]</scope>
    <source>
        <strain evidence="4 5">SCA</strain>
    </source>
</reference>
<sequence length="105" mass="11886">MSLMINKSYDEANKVWNIKLDGEVDIYTAGSLKDAFMKMLEENKENIKIDAEKLDYIDSTGLGVLIGVLKKLREEEKNIIILNIKPSIKKLLNITGLDKIFVVEG</sequence>
<dbReference type="PROSITE" id="PS50801">
    <property type="entry name" value="STAS"/>
    <property type="match status" value="1"/>
</dbReference>
<dbReference type="NCBIfam" id="TIGR00377">
    <property type="entry name" value="ant_ant_sig"/>
    <property type="match status" value="1"/>
</dbReference>
<proteinExistence type="inferred from homology"/>
<dbReference type="InterPro" id="IPR036513">
    <property type="entry name" value="STAS_dom_sf"/>
</dbReference>
<dbReference type="OrthoDB" id="9793697at2"/>
<dbReference type="EMBL" id="FZOJ01000012">
    <property type="protein sequence ID" value="SNS54705.1"/>
    <property type="molecule type" value="Genomic_DNA"/>
</dbReference>
<evidence type="ECO:0000313" key="5">
    <source>
        <dbReference type="Proteomes" id="UP000198304"/>
    </source>
</evidence>
<evidence type="ECO:0000256" key="2">
    <source>
        <dbReference type="RuleBase" id="RU003749"/>
    </source>
</evidence>
<feature type="domain" description="STAS" evidence="3">
    <location>
        <begin position="5"/>
        <end position="105"/>
    </location>
</feature>
<dbReference type="CDD" id="cd07043">
    <property type="entry name" value="STAS_anti-anti-sigma_factors"/>
    <property type="match status" value="1"/>
</dbReference>
<dbReference type="InterPro" id="IPR003658">
    <property type="entry name" value="Anti-sigma_ant"/>
</dbReference>
<name>A0A239FD69_9FIRM</name>
<keyword evidence="5" id="KW-1185">Reference proteome</keyword>
<accession>A0A239FD69</accession>
<dbReference type="GO" id="GO:0043856">
    <property type="term" value="F:anti-sigma factor antagonist activity"/>
    <property type="evidence" value="ECO:0007669"/>
    <property type="project" value="InterPro"/>
</dbReference>
<evidence type="ECO:0000313" key="4">
    <source>
        <dbReference type="EMBL" id="SNS54705.1"/>
    </source>
</evidence>
<evidence type="ECO:0000256" key="1">
    <source>
        <dbReference type="ARBA" id="ARBA00009013"/>
    </source>
</evidence>
<dbReference type="SUPFAM" id="SSF52091">
    <property type="entry name" value="SpoIIaa-like"/>
    <property type="match status" value="1"/>
</dbReference>
<dbReference type="RefSeq" id="WP_089283439.1">
    <property type="nucleotide sequence ID" value="NZ_FZOJ01000012.1"/>
</dbReference>
<comment type="similarity">
    <text evidence="1 2">Belongs to the anti-sigma-factor antagonist family.</text>
</comment>
<dbReference type="AlphaFoldDB" id="A0A239FD69"/>
<evidence type="ECO:0000259" key="3">
    <source>
        <dbReference type="PROSITE" id="PS50801"/>
    </source>
</evidence>
<dbReference type="Gene3D" id="3.30.750.24">
    <property type="entry name" value="STAS domain"/>
    <property type="match status" value="1"/>
</dbReference>
<dbReference type="Proteomes" id="UP000198304">
    <property type="component" value="Unassembled WGS sequence"/>
</dbReference>
<dbReference type="PANTHER" id="PTHR33495:SF2">
    <property type="entry name" value="ANTI-SIGMA FACTOR ANTAGONIST TM_1081-RELATED"/>
    <property type="match status" value="1"/>
</dbReference>
<dbReference type="PANTHER" id="PTHR33495">
    <property type="entry name" value="ANTI-SIGMA FACTOR ANTAGONIST TM_1081-RELATED-RELATED"/>
    <property type="match status" value="1"/>
</dbReference>